<feature type="region of interest" description="Disordered" evidence="2">
    <location>
        <begin position="112"/>
        <end position="145"/>
    </location>
</feature>
<evidence type="ECO:0000313" key="5">
    <source>
        <dbReference type="EMBL" id="NOU92188.1"/>
    </source>
</evidence>
<accession>A0A972GKV1</accession>
<evidence type="ECO:0000313" key="6">
    <source>
        <dbReference type="Proteomes" id="UP000641588"/>
    </source>
</evidence>
<evidence type="ECO:0000256" key="1">
    <source>
        <dbReference type="ARBA" id="ARBA00022801"/>
    </source>
</evidence>
<dbReference type="EMBL" id="WHOD01000013">
    <property type="protein sequence ID" value="NOU92188.1"/>
    <property type="molecule type" value="Genomic_DNA"/>
</dbReference>
<sequence>MDQTGGRDTLKKLHASGITAIVAAAAAFLAITYANQPDSGREIKPAAAVIIPSTTIKTQDATAADSLAPAAGQTLNNPAPQELGAQPAAGDPVSANDTAVKVSISRGLIYLDPGHQRRGDSKQEPVSPDSNITKARVTGGTTGVSTGKPEYVLNLEVALLLKETLIKRGFEVLLTREEHEVNLSNVERAEMANAANARLVVRIHADGNDSPKAKGFSVLYPDASVSVTRSIQPDSRLAAESILEALKTGTGASSRGLQPRKDLTGFNWSTVPVVLVEMGFMTNPSEDEDMSDPAYQLQFVESIAAGIDIYMVQKED</sequence>
<dbReference type="Gene3D" id="3.40.630.40">
    <property type="entry name" value="Zn-dependent exopeptidases"/>
    <property type="match status" value="1"/>
</dbReference>
<keyword evidence="1" id="KW-0378">Hydrolase</keyword>
<dbReference type="GO" id="GO:0009253">
    <property type="term" value="P:peptidoglycan catabolic process"/>
    <property type="evidence" value="ECO:0007669"/>
    <property type="project" value="InterPro"/>
</dbReference>
<evidence type="ECO:0000256" key="3">
    <source>
        <dbReference type="SAM" id="Phobius"/>
    </source>
</evidence>
<feature type="domain" description="MurNAc-LAA" evidence="4">
    <location>
        <begin position="189"/>
        <end position="308"/>
    </location>
</feature>
<dbReference type="PANTHER" id="PTHR30404">
    <property type="entry name" value="N-ACETYLMURAMOYL-L-ALANINE AMIDASE"/>
    <property type="match status" value="1"/>
</dbReference>
<feature type="transmembrane region" description="Helical" evidence="3">
    <location>
        <begin position="12"/>
        <end position="34"/>
    </location>
</feature>
<comment type="caution">
    <text evidence="5">The sequence shown here is derived from an EMBL/GenBank/DDBJ whole genome shotgun (WGS) entry which is preliminary data.</text>
</comment>
<dbReference type="Pfam" id="PF01520">
    <property type="entry name" value="Amidase_3"/>
    <property type="match status" value="1"/>
</dbReference>
<keyword evidence="3" id="KW-0812">Transmembrane</keyword>
<protein>
    <submittedName>
        <fullName evidence="5">N-acetylmuramoyl-L-alanine amidase</fullName>
    </submittedName>
</protein>
<feature type="compositionally biased region" description="Basic and acidic residues" evidence="2">
    <location>
        <begin position="114"/>
        <end position="123"/>
    </location>
</feature>
<dbReference type="Proteomes" id="UP000641588">
    <property type="component" value="Unassembled WGS sequence"/>
</dbReference>
<reference evidence="5" key="1">
    <citation type="submission" date="2019-10" db="EMBL/GenBank/DDBJ databases">
        <title>Description of Paenibacillus glebae sp. nov.</title>
        <authorList>
            <person name="Carlier A."/>
            <person name="Qi S."/>
        </authorList>
    </citation>
    <scope>NUCLEOTIDE SEQUENCE</scope>
    <source>
        <strain evidence="5">LMG 31456</strain>
    </source>
</reference>
<dbReference type="GO" id="GO:0030288">
    <property type="term" value="C:outer membrane-bounded periplasmic space"/>
    <property type="evidence" value="ECO:0007669"/>
    <property type="project" value="TreeGrafter"/>
</dbReference>
<organism evidence="5 6">
    <name type="scientific">Paenibacillus foliorum</name>
    <dbReference type="NCBI Taxonomy" id="2654974"/>
    <lineage>
        <taxon>Bacteria</taxon>
        <taxon>Bacillati</taxon>
        <taxon>Bacillota</taxon>
        <taxon>Bacilli</taxon>
        <taxon>Bacillales</taxon>
        <taxon>Paenibacillaceae</taxon>
        <taxon>Paenibacillus</taxon>
    </lineage>
</organism>
<dbReference type="AlphaFoldDB" id="A0A972GKV1"/>
<keyword evidence="6" id="KW-1185">Reference proteome</keyword>
<dbReference type="CDD" id="cd02696">
    <property type="entry name" value="MurNAc-LAA"/>
    <property type="match status" value="1"/>
</dbReference>
<proteinExistence type="predicted"/>
<name>A0A972GKV1_9BACL</name>
<keyword evidence="3" id="KW-1133">Transmembrane helix</keyword>
<feature type="region of interest" description="Disordered" evidence="2">
    <location>
        <begin position="71"/>
        <end position="94"/>
    </location>
</feature>
<dbReference type="GO" id="GO:0008745">
    <property type="term" value="F:N-acetylmuramoyl-L-alanine amidase activity"/>
    <property type="evidence" value="ECO:0007669"/>
    <property type="project" value="InterPro"/>
</dbReference>
<keyword evidence="3" id="KW-0472">Membrane</keyword>
<dbReference type="SMART" id="SM00646">
    <property type="entry name" value="Ami_3"/>
    <property type="match status" value="1"/>
</dbReference>
<dbReference type="InterPro" id="IPR050695">
    <property type="entry name" value="N-acetylmuramoyl_amidase_3"/>
</dbReference>
<evidence type="ECO:0000259" key="4">
    <source>
        <dbReference type="SMART" id="SM00646"/>
    </source>
</evidence>
<dbReference type="InterPro" id="IPR002508">
    <property type="entry name" value="MurNAc-LAA_cat"/>
</dbReference>
<evidence type="ECO:0000256" key="2">
    <source>
        <dbReference type="SAM" id="MobiDB-lite"/>
    </source>
</evidence>
<dbReference type="SUPFAM" id="SSF53187">
    <property type="entry name" value="Zn-dependent exopeptidases"/>
    <property type="match status" value="1"/>
</dbReference>
<gene>
    <name evidence="5" type="ORF">GC093_02915</name>
</gene>
<dbReference type="PANTHER" id="PTHR30404:SF0">
    <property type="entry name" value="N-ACETYLMURAMOYL-L-ALANINE AMIDASE AMIC"/>
    <property type="match status" value="1"/>
</dbReference>